<sequence length="322" mass="35023">MAARTPFAFTYAGWTITTPPPAVPGMRKFAPSPTAPMRIRSADGAWLPSQTVTPTHPVSQHVRAHVDASDDAEFWLLTAPDGSSVPLRFTLDLSALPAASKCDVAMTLNLAACAPAPPMFSITVNGRALKIYYPTEASWAAQHVFIPADFLQRGANQIVVTPLGRYYGIWLQSVQFASRSVPISIGVQWLQICAGELDRGEAIDQSVRLTHGTPMTDSQIRAFAKQFDIDVEGSGIESLLAALSTHLAARFSFDERTGGSVPIERDTTAIYALKIARRARDDEPLTFQVWQLALVYEANGCQLVHALGPHGPIVFQQFPPRV</sequence>
<keyword evidence="2" id="KW-1185">Reference proteome</keyword>
<accession>A0A8S8XI95</accession>
<gene>
    <name evidence="1" type="ORF">TMPK1_38860</name>
</gene>
<protein>
    <submittedName>
        <fullName evidence="1">Uncharacterized protein</fullName>
    </submittedName>
</protein>
<organism evidence="1 2">
    <name type="scientific">Roseiterribacter gracilis</name>
    <dbReference type="NCBI Taxonomy" id="2812848"/>
    <lineage>
        <taxon>Bacteria</taxon>
        <taxon>Pseudomonadati</taxon>
        <taxon>Pseudomonadota</taxon>
        <taxon>Alphaproteobacteria</taxon>
        <taxon>Rhodospirillales</taxon>
        <taxon>Roseiterribacteraceae</taxon>
        <taxon>Roseiterribacter</taxon>
    </lineage>
</organism>
<name>A0A8S8XI95_9PROT</name>
<evidence type="ECO:0000313" key="1">
    <source>
        <dbReference type="EMBL" id="GIL41649.1"/>
    </source>
</evidence>
<dbReference type="AlphaFoldDB" id="A0A8S8XI95"/>
<evidence type="ECO:0000313" key="2">
    <source>
        <dbReference type="Proteomes" id="UP000681075"/>
    </source>
</evidence>
<proteinExistence type="predicted"/>
<comment type="caution">
    <text evidence="1">The sequence shown here is derived from an EMBL/GenBank/DDBJ whole genome shotgun (WGS) entry which is preliminary data.</text>
</comment>
<dbReference type="EMBL" id="BOPV01000001">
    <property type="protein sequence ID" value="GIL41649.1"/>
    <property type="molecule type" value="Genomic_DNA"/>
</dbReference>
<reference evidence="1" key="1">
    <citation type="submission" date="2021-02" db="EMBL/GenBank/DDBJ databases">
        <title>Genome sequence of Rhodospirillales sp. strain TMPK1 isolated from soil.</title>
        <authorList>
            <person name="Nakai R."/>
            <person name="Kusada H."/>
            <person name="Tamaki H."/>
        </authorList>
    </citation>
    <scope>NUCLEOTIDE SEQUENCE</scope>
    <source>
        <strain evidence="1">TMPK1</strain>
    </source>
</reference>
<dbReference type="Proteomes" id="UP000681075">
    <property type="component" value="Unassembled WGS sequence"/>
</dbReference>